<keyword evidence="2" id="KW-1185">Reference proteome</keyword>
<dbReference type="AlphaFoldDB" id="A0A836G8N7"/>
<evidence type="ECO:0000313" key="2">
    <source>
        <dbReference type="Proteomes" id="UP000674143"/>
    </source>
</evidence>
<dbReference type="KEGG" id="loi:92360523"/>
<evidence type="ECO:0000313" key="1">
    <source>
        <dbReference type="EMBL" id="KAG5477387.1"/>
    </source>
</evidence>
<sequence length="151" mass="15891">MSGKAGKGVTVTCDQGNIEAHIISLSAETRTCVTPLDTKGCSMTELTEPSVSIPILCKGIGPRAPGDARACGYHSDRVTSLPVVSSLILYTRLTPTVAAAQKLVHFDARKGLEASLKVPNVRPTLKVCMGELYIVVGPSARKSTCDNATHL</sequence>
<organism evidence="1 2">
    <name type="scientific">Leishmania orientalis</name>
    <dbReference type="NCBI Taxonomy" id="2249476"/>
    <lineage>
        <taxon>Eukaryota</taxon>
        <taxon>Discoba</taxon>
        <taxon>Euglenozoa</taxon>
        <taxon>Kinetoplastea</taxon>
        <taxon>Metakinetoplastina</taxon>
        <taxon>Trypanosomatida</taxon>
        <taxon>Trypanosomatidae</taxon>
        <taxon>Leishmaniinae</taxon>
        <taxon>Leishmania</taxon>
    </lineage>
</organism>
<gene>
    <name evidence="1" type="ORF">LSCM4_04606</name>
</gene>
<dbReference type="EMBL" id="JAFHLR010000025">
    <property type="protein sequence ID" value="KAG5477387.1"/>
    <property type="molecule type" value="Genomic_DNA"/>
</dbReference>
<comment type="caution">
    <text evidence="1">The sequence shown here is derived from an EMBL/GenBank/DDBJ whole genome shotgun (WGS) entry which is preliminary data.</text>
</comment>
<proteinExistence type="predicted"/>
<protein>
    <submittedName>
        <fullName evidence="1">Uncharacterized protein</fullName>
    </submittedName>
</protein>
<dbReference type="RefSeq" id="XP_067062798.1">
    <property type="nucleotide sequence ID" value="XM_067206589.1"/>
</dbReference>
<name>A0A836G8N7_9TRYP</name>
<accession>A0A836G8N7</accession>
<dbReference type="GeneID" id="92360523"/>
<reference evidence="1 2" key="1">
    <citation type="submission" date="2021-02" db="EMBL/GenBank/DDBJ databases">
        <title>Leishmania (Mundinia) orientalis Genome sequencing and assembly.</title>
        <authorList>
            <person name="Almutairi H."/>
            <person name="Gatherer D."/>
        </authorList>
    </citation>
    <scope>NUCLEOTIDE SEQUENCE [LARGE SCALE GENOMIC DNA]</scope>
    <source>
        <strain evidence="1">LSCM4</strain>
    </source>
</reference>
<dbReference type="Proteomes" id="UP000674143">
    <property type="component" value="Chromosome 25"/>
</dbReference>